<name>A0A645BG41_9ZZZZ</name>
<accession>A0A645BG41</accession>
<sequence>MSKYEFSLQQEVLLEKGAAVLGDLFRYELVNGISMQKDPITVMHHLVWSAKEAVLRTKSETDLVQIEAQFDFANRFLMGLGANV</sequence>
<dbReference type="AlphaFoldDB" id="A0A645BG41"/>
<evidence type="ECO:0000259" key="1">
    <source>
        <dbReference type="Pfam" id="PF08998"/>
    </source>
</evidence>
<reference evidence="2" key="1">
    <citation type="submission" date="2019-08" db="EMBL/GenBank/DDBJ databases">
        <authorList>
            <person name="Kucharzyk K."/>
            <person name="Murdoch R.W."/>
            <person name="Higgins S."/>
            <person name="Loffler F."/>
        </authorList>
    </citation>
    <scope>NUCLEOTIDE SEQUENCE</scope>
</reference>
<dbReference type="InterPro" id="IPR015090">
    <property type="entry name" value="Epsilon_PezA_dom"/>
</dbReference>
<dbReference type="GO" id="GO:0031342">
    <property type="term" value="P:negative regulation of cell killing"/>
    <property type="evidence" value="ECO:0007669"/>
    <property type="project" value="InterPro"/>
</dbReference>
<comment type="caution">
    <text evidence="2">The sequence shown here is derived from an EMBL/GenBank/DDBJ whole genome shotgun (WGS) entry which is preliminary data.</text>
</comment>
<dbReference type="Pfam" id="PF08998">
    <property type="entry name" value="Epsilon_antitox"/>
    <property type="match status" value="1"/>
</dbReference>
<dbReference type="EMBL" id="VSSQ01019876">
    <property type="protein sequence ID" value="MPM64307.1"/>
    <property type="molecule type" value="Genomic_DNA"/>
</dbReference>
<feature type="domain" description="Antitoxin epsilon/PezA" evidence="1">
    <location>
        <begin position="3"/>
        <end position="78"/>
    </location>
</feature>
<protein>
    <recommendedName>
        <fullName evidence="1">Antitoxin epsilon/PezA domain-containing protein</fullName>
    </recommendedName>
</protein>
<proteinExistence type="predicted"/>
<evidence type="ECO:0000313" key="2">
    <source>
        <dbReference type="EMBL" id="MPM64307.1"/>
    </source>
</evidence>
<dbReference type="GO" id="GO:0015643">
    <property type="term" value="F:toxic substance binding"/>
    <property type="evidence" value="ECO:0007669"/>
    <property type="project" value="InterPro"/>
</dbReference>
<organism evidence="2">
    <name type="scientific">bioreactor metagenome</name>
    <dbReference type="NCBI Taxonomy" id="1076179"/>
    <lineage>
        <taxon>unclassified sequences</taxon>
        <taxon>metagenomes</taxon>
        <taxon>ecological metagenomes</taxon>
    </lineage>
</organism>
<gene>
    <name evidence="2" type="ORF">SDC9_111193</name>
</gene>
<dbReference type="GO" id="GO:0009636">
    <property type="term" value="P:response to toxic substance"/>
    <property type="evidence" value="ECO:0007669"/>
    <property type="project" value="InterPro"/>
</dbReference>